<dbReference type="GO" id="GO:0032993">
    <property type="term" value="C:protein-DNA complex"/>
    <property type="evidence" value="ECO:0007669"/>
    <property type="project" value="TreeGrafter"/>
</dbReference>
<dbReference type="Gene3D" id="1.10.10.10">
    <property type="entry name" value="Winged helix-like DNA-binding domain superfamily/Winged helix DNA-binding domain"/>
    <property type="match status" value="1"/>
</dbReference>
<dbReference type="Gene3D" id="3.40.190.10">
    <property type="entry name" value="Periplasmic binding protein-like II"/>
    <property type="match status" value="2"/>
</dbReference>
<dbReference type="OrthoDB" id="9815174at2"/>
<dbReference type="EMBL" id="MIPT01000001">
    <property type="protein sequence ID" value="OHT21401.1"/>
    <property type="molecule type" value="Genomic_DNA"/>
</dbReference>
<dbReference type="SUPFAM" id="SSF53850">
    <property type="entry name" value="Periplasmic binding protein-like II"/>
    <property type="match status" value="1"/>
</dbReference>
<dbReference type="Pfam" id="PF03466">
    <property type="entry name" value="LysR_substrate"/>
    <property type="match status" value="1"/>
</dbReference>
<proteinExistence type="inferred from homology"/>
<keyword evidence="3" id="KW-0238">DNA-binding</keyword>
<evidence type="ECO:0000256" key="1">
    <source>
        <dbReference type="ARBA" id="ARBA00009437"/>
    </source>
</evidence>
<evidence type="ECO:0000256" key="3">
    <source>
        <dbReference type="ARBA" id="ARBA00023125"/>
    </source>
</evidence>
<dbReference type="PROSITE" id="PS50931">
    <property type="entry name" value="HTH_LYSR"/>
    <property type="match status" value="1"/>
</dbReference>
<evidence type="ECO:0000313" key="7">
    <source>
        <dbReference type="Proteomes" id="UP000179467"/>
    </source>
</evidence>
<dbReference type="PANTHER" id="PTHR30346">
    <property type="entry name" value="TRANSCRIPTIONAL DUAL REGULATOR HCAR-RELATED"/>
    <property type="match status" value="1"/>
</dbReference>
<dbReference type="AlphaFoldDB" id="A0A1S1HIX6"/>
<gene>
    <name evidence="6" type="primary">oxyR_4</name>
    <name evidence="6" type="ORF">BHE75_03408</name>
</gene>
<dbReference type="PANTHER" id="PTHR30346:SF28">
    <property type="entry name" value="HTH-TYPE TRANSCRIPTIONAL REGULATOR CYNR"/>
    <property type="match status" value="1"/>
</dbReference>
<dbReference type="Proteomes" id="UP000179467">
    <property type="component" value="Unassembled WGS sequence"/>
</dbReference>
<organism evidence="6 7">
    <name type="scientific">Edaphosphingomonas haloaromaticamans</name>
    <dbReference type="NCBI Taxonomy" id="653954"/>
    <lineage>
        <taxon>Bacteria</taxon>
        <taxon>Pseudomonadati</taxon>
        <taxon>Pseudomonadota</taxon>
        <taxon>Alphaproteobacteria</taxon>
        <taxon>Sphingomonadales</taxon>
        <taxon>Rhizorhabdaceae</taxon>
        <taxon>Edaphosphingomonas</taxon>
    </lineage>
</organism>
<evidence type="ECO:0000256" key="2">
    <source>
        <dbReference type="ARBA" id="ARBA00023015"/>
    </source>
</evidence>
<keyword evidence="7" id="KW-1185">Reference proteome</keyword>
<evidence type="ECO:0000256" key="4">
    <source>
        <dbReference type="ARBA" id="ARBA00023163"/>
    </source>
</evidence>
<dbReference type="PRINTS" id="PR00039">
    <property type="entry name" value="HTHLYSR"/>
</dbReference>
<dbReference type="Pfam" id="PF00126">
    <property type="entry name" value="HTH_1"/>
    <property type="match status" value="1"/>
</dbReference>
<sequence length="287" mass="31310">MIDRYLLRYFLAVIDHGNFSRAAEQCNVSQPTLSVGIAKLERMLGRPLFHRTNRRVELTPAGAHFAVHARRIEAEFNLAEAAVAGQRGRRTVRLGVLATISTALVAQFASVPGDADEQVELVEGRERDLLDRLARGRIDAALTILRPDNDRYAREALWQEGYGLALPASHRLAGEEVIAAEALADNVMIVRRHCEVLAETSHHFTTRGVRPFFAARTTNDDRALALVAAGMGVTVMPDRHAAPGVVRVPLAGFDHVRRIGLLFATHADPADLGRTATLAAVRRAAAA</sequence>
<evidence type="ECO:0000313" key="6">
    <source>
        <dbReference type="EMBL" id="OHT21401.1"/>
    </source>
</evidence>
<name>A0A1S1HIX6_9SPHN</name>
<reference evidence="6 7" key="1">
    <citation type="submission" date="2016-09" db="EMBL/GenBank/DDBJ databases">
        <title>Metabolic pathway, cell adaptation mechanisms and a novel monoxygenase revealed through proteogenomic-transcription analysis of a Sphingomonas haloaromaticamans strain degrading the fungicide ortho-phenylphenol.</title>
        <authorList>
            <person name="Perruchon C."/>
            <person name="Papadopoulou E.S."/>
            <person name="Rousidou C."/>
            <person name="Vasileiadis S."/>
            <person name="Tanou G."/>
            <person name="Amoutzias G."/>
            <person name="Molassiotis A."/>
            <person name="Karpouzas D.G."/>
        </authorList>
    </citation>
    <scope>NUCLEOTIDE SEQUENCE [LARGE SCALE GENOMIC DNA]</scope>
    <source>
        <strain evidence="6 7">P3</strain>
    </source>
</reference>
<accession>A0A1S1HIX6</accession>
<dbReference type="SUPFAM" id="SSF46785">
    <property type="entry name" value="Winged helix' DNA-binding domain"/>
    <property type="match status" value="1"/>
</dbReference>
<keyword evidence="2" id="KW-0805">Transcription regulation</keyword>
<dbReference type="GO" id="GO:0003677">
    <property type="term" value="F:DNA binding"/>
    <property type="evidence" value="ECO:0007669"/>
    <property type="project" value="UniProtKB-KW"/>
</dbReference>
<keyword evidence="4" id="KW-0804">Transcription</keyword>
<dbReference type="InterPro" id="IPR036390">
    <property type="entry name" value="WH_DNA-bd_sf"/>
</dbReference>
<dbReference type="FunFam" id="1.10.10.10:FF:000001">
    <property type="entry name" value="LysR family transcriptional regulator"/>
    <property type="match status" value="1"/>
</dbReference>
<evidence type="ECO:0000259" key="5">
    <source>
        <dbReference type="PROSITE" id="PS50931"/>
    </source>
</evidence>
<dbReference type="InterPro" id="IPR036388">
    <property type="entry name" value="WH-like_DNA-bd_sf"/>
</dbReference>
<dbReference type="InterPro" id="IPR005119">
    <property type="entry name" value="LysR_subst-bd"/>
</dbReference>
<dbReference type="CDD" id="cd05466">
    <property type="entry name" value="PBP2_LTTR_substrate"/>
    <property type="match status" value="1"/>
</dbReference>
<dbReference type="RefSeq" id="WP_015457995.1">
    <property type="nucleotide sequence ID" value="NZ_MIPT01000001.1"/>
</dbReference>
<protein>
    <submittedName>
        <fullName evidence="6">Hydrogen peroxide-inducible regulon activator</fullName>
    </submittedName>
</protein>
<feature type="domain" description="HTH lysR-type" evidence="5">
    <location>
        <begin position="2"/>
        <end position="59"/>
    </location>
</feature>
<dbReference type="GO" id="GO:0003700">
    <property type="term" value="F:DNA-binding transcription factor activity"/>
    <property type="evidence" value="ECO:0007669"/>
    <property type="project" value="InterPro"/>
</dbReference>
<comment type="similarity">
    <text evidence="1">Belongs to the LysR transcriptional regulatory family.</text>
</comment>
<comment type="caution">
    <text evidence="6">The sequence shown here is derived from an EMBL/GenBank/DDBJ whole genome shotgun (WGS) entry which is preliminary data.</text>
</comment>
<dbReference type="InterPro" id="IPR000847">
    <property type="entry name" value="LysR_HTH_N"/>
</dbReference>